<dbReference type="RefSeq" id="WP_378142589.1">
    <property type="nucleotide sequence ID" value="NZ_JBHSEF010000026.1"/>
</dbReference>
<comment type="caution">
    <text evidence="2">The sequence shown here is derived from an EMBL/GenBank/DDBJ whole genome shotgun (WGS) entry which is preliminary data.</text>
</comment>
<feature type="domain" description="Aminoglycoside phosphotransferase" evidence="1">
    <location>
        <begin position="80"/>
        <end position="199"/>
    </location>
</feature>
<reference evidence="3" key="1">
    <citation type="journal article" date="2019" name="Int. J. Syst. Evol. Microbiol.">
        <title>The Global Catalogue of Microorganisms (GCM) 10K type strain sequencing project: providing services to taxonomists for standard genome sequencing and annotation.</title>
        <authorList>
            <consortium name="The Broad Institute Genomics Platform"/>
            <consortium name="The Broad Institute Genome Sequencing Center for Infectious Disease"/>
            <person name="Wu L."/>
            <person name="Ma J."/>
        </authorList>
    </citation>
    <scope>NUCLEOTIDE SEQUENCE [LARGE SCALE GENOMIC DNA]</scope>
    <source>
        <strain evidence="3">CCUG 50353</strain>
    </source>
</reference>
<dbReference type="SUPFAM" id="SSF56112">
    <property type="entry name" value="Protein kinase-like (PK-like)"/>
    <property type="match status" value="1"/>
</dbReference>
<dbReference type="Gene3D" id="3.90.1200.10">
    <property type="match status" value="1"/>
</dbReference>
<evidence type="ECO:0000259" key="1">
    <source>
        <dbReference type="Pfam" id="PF01636"/>
    </source>
</evidence>
<dbReference type="Pfam" id="PF01636">
    <property type="entry name" value="APH"/>
    <property type="match status" value="1"/>
</dbReference>
<dbReference type="Proteomes" id="UP001595733">
    <property type="component" value="Unassembled WGS sequence"/>
</dbReference>
<name>A0ABV8UXH1_9BACL</name>
<evidence type="ECO:0000313" key="2">
    <source>
        <dbReference type="EMBL" id="MFC4356033.1"/>
    </source>
</evidence>
<evidence type="ECO:0000313" key="3">
    <source>
        <dbReference type="Proteomes" id="UP001595733"/>
    </source>
</evidence>
<organism evidence="2 3">
    <name type="scientific">Chryseomicrobium palamuruense</name>
    <dbReference type="NCBI Taxonomy" id="682973"/>
    <lineage>
        <taxon>Bacteria</taxon>
        <taxon>Bacillati</taxon>
        <taxon>Bacillota</taxon>
        <taxon>Bacilli</taxon>
        <taxon>Bacillales</taxon>
        <taxon>Caryophanaceae</taxon>
        <taxon>Chryseomicrobium</taxon>
    </lineage>
</organism>
<keyword evidence="3" id="KW-1185">Reference proteome</keyword>
<dbReference type="InterPro" id="IPR011009">
    <property type="entry name" value="Kinase-like_dom_sf"/>
</dbReference>
<protein>
    <submittedName>
        <fullName evidence="2">Phosphotransferase</fullName>
    </submittedName>
</protein>
<sequence length="272" mass="32372">MLEAIKPNVWRLKEEGRDVCIKSYEELVLYLKVKHLHKQLMKLKFTQALPTEFDDENQLIIQPFCKVTHVTDYTESATRKEIIHVLEKLHATEKVESWWEQTTLPASSLYLKWQLRLSRILAVEELLIKHFGKDPYLYFVRQAEEAMSEYVHYEAAHTLIHGDIAHHNFLQTASGIVIIDFDLASYADPDEEWTLLLQRFLPFADYDLQQLIDEHPDFLRIIEEQPSGLRYPNEVFREWLAFLQKPHKRKQERLLAFTAKALENHRKLWYDA</sequence>
<dbReference type="InterPro" id="IPR002575">
    <property type="entry name" value="Aminoglycoside_PTrfase"/>
</dbReference>
<proteinExistence type="predicted"/>
<accession>A0ABV8UXH1</accession>
<gene>
    <name evidence="2" type="ORF">ACFO0S_13310</name>
</gene>
<dbReference type="EMBL" id="JBHSEF010000026">
    <property type="protein sequence ID" value="MFC4356033.1"/>
    <property type="molecule type" value="Genomic_DNA"/>
</dbReference>